<gene>
    <name evidence="1" type="ORF">SPRI_4064</name>
</gene>
<dbReference type="EMBL" id="CP011340">
    <property type="protein sequence ID" value="ALC22370.1"/>
    <property type="molecule type" value="Genomic_DNA"/>
</dbReference>
<name>A0A0M4DTZ3_STRPR</name>
<dbReference type="GeneID" id="97234892"/>
<dbReference type="InterPro" id="IPR024524">
    <property type="entry name" value="DUF3800"/>
</dbReference>
<protein>
    <recommendedName>
        <fullName evidence="3">DUF3800 domain-containing protein</fullName>
    </recommendedName>
</protein>
<dbReference type="Pfam" id="PF12686">
    <property type="entry name" value="DUF3800"/>
    <property type="match status" value="1"/>
</dbReference>
<dbReference type="KEGG" id="spri:SPRI_4064"/>
<reference evidence="1 2" key="1">
    <citation type="submission" date="2015-08" db="EMBL/GenBank/DDBJ databases">
        <title>Genome sequence of the pristinamycin over-producing bacterium Streptomyces pristinaespiralis HCCB10218.</title>
        <authorList>
            <person name="Tian J."/>
            <person name="Yang J."/>
            <person name="Li L."/>
            <person name="Ruan L."/>
            <person name="Wei W."/>
            <person name="Zheng G."/>
            <person name="Wei Z."/>
            <person name="Yang S."/>
            <person name="Ge M."/>
            <person name="Jiang W."/>
            <person name="Lu Y."/>
        </authorList>
    </citation>
    <scope>NUCLEOTIDE SEQUENCE [LARGE SCALE GENOMIC DNA]</scope>
    <source>
        <strain evidence="1 2">HCCB 10218</strain>
    </source>
</reference>
<accession>A0A0M4DTZ3</accession>
<dbReference type="PATRIC" id="fig|38300.4.peg.4262"/>
<dbReference type="Proteomes" id="UP000060513">
    <property type="component" value="Chromosome"/>
</dbReference>
<sequence>MAEIYMYADETGDLDMSGSPGASRYFGFGTAVFEGDHGHSLWEGLQLRCQLERRGVSLPQGLHAKNDSHATRSEVFELIESQAPRFDTTFLAKQNAYPYVRAAGPMRLYKLAWYLHFKEIVQRVSSPGDTVYVIAASLTTNKKEGSARHALADVCQQSATDREIVLCVWNAATSWGVQVADYALWATQRVLEDRKCPWYTSSIEPTLKSTFKPWGLAK</sequence>
<evidence type="ECO:0000313" key="2">
    <source>
        <dbReference type="Proteomes" id="UP000060513"/>
    </source>
</evidence>
<dbReference type="AlphaFoldDB" id="A0A0M4DTZ3"/>
<evidence type="ECO:0000313" key="1">
    <source>
        <dbReference type="EMBL" id="ALC22370.1"/>
    </source>
</evidence>
<proteinExistence type="predicted"/>
<dbReference type="RefSeq" id="WP_199782716.1">
    <property type="nucleotide sequence ID" value="NZ_CP011340.1"/>
</dbReference>
<evidence type="ECO:0008006" key="3">
    <source>
        <dbReference type="Google" id="ProtNLM"/>
    </source>
</evidence>
<organism evidence="1">
    <name type="scientific">Streptomyces pristinaespiralis</name>
    <dbReference type="NCBI Taxonomy" id="38300"/>
    <lineage>
        <taxon>Bacteria</taxon>
        <taxon>Bacillati</taxon>
        <taxon>Actinomycetota</taxon>
        <taxon>Actinomycetes</taxon>
        <taxon>Kitasatosporales</taxon>
        <taxon>Streptomycetaceae</taxon>
        <taxon>Streptomyces</taxon>
    </lineage>
</organism>